<reference evidence="3" key="1">
    <citation type="submission" date="2015-02" db="EMBL/GenBank/DDBJ databases">
        <title>Draft Genome of Frankia sp. CpI1-S.</title>
        <authorList>
            <person name="Oshone R.T."/>
            <person name="Ngom M."/>
            <person name="Ghodhbane-Gtari F."/>
            <person name="Gtari M."/>
            <person name="Morris K."/>
            <person name="Thomas K."/>
            <person name="Sen A."/>
            <person name="Tisa L.S."/>
        </authorList>
    </citation>
    <scope>NUCLEOTIDE SEQUENCE [LARGE SCALE GENOMIC DNA]</scope>
    <source>
        <strain evidence="3">CpI1-S</strain>
    </source>
</reference>
<proteinExistence type="predicted"/>
<protein>
    <recommendedName>
        <fullName evidence="1">DUF7715 domain-containing protein</fullName>
    </recommendedName>
</protein>
<gene>
    <name evidence="2" type="ORF">FF36_00148</name>
</gene>
<accession>A0A0D8BQ61</accession>
<feature type="domain" description="DUF7715" evidence="1">
    <location>
        <begin position="1"/>
        <end position="124"/>
    </location>
</feature>
<keyword evidence="3" id="KW-1185">Reference proteome</keyword>
<sequence length="137" mass="15222">MKLLTATAYAQGLRVDDFHWAVEGELVTLRAFCDMHLDRPHGRCECGRVFVGLGSFYGTTTAMVRDLPGITETDYLEALRNSLDAQGWDARHADAEASRLLTEVDRWPVGAIVERFVDGLSVRALSDASIGRVPDRR</sequence>
<evidence type="ECO:0000313" key="2">
    <source>
        <dbReference type="EMBL" id="KJE25532.1"/>
    </source>
</evidence>
<dbReference type="RefSeq" id="WP_044882957.1">
    <property type="nucleotide sequence ID" value="NZ_JYFN01000001.1"/>
</dbReference>
<dbReference type="AlphaFoldDB" id="A0A0D8BQ61"/>
<dbReference type="OrthoDB" id="3476326at2"/>
<dbReference type="Proteomes" id="UP000032545">
    <property type="component" value="Unassembled WGS sequence"/>
</dbReference>
<dbReference type="EMBL" id="JYFN01000001">
    <property type="protein sequence ID" value="KJE25532.1"/>
    <property type="molecule type" value="Genomic_DNA"/>
</dbReference>
<comment type="caution">
    <text evidence="2">The sequence shown here is derived from an EMBL/GenBank/DDBJ whole genome shotgun (WGS) entry which is preliminary data.</text>
</comment>
<reference evidence="2 3" key="2">
    <citation type="journal article" date="2016" name="Genome Announc.">
        <title>Permanent Draft Genome Sequences for Two Variants of Frankia sp. Strain CpI1, the First Frankia Strain Isolated from Root Nodules of Comptonia peregrina.</title>
        <authorList>
            <person name="Oshone R."/>
            <person name="Hurst S.G.IV."/>
            <person name="Abebe-Akele F."/>
            <person name="Simpson S."/>
            <person name="Morris K."/>
            <person name="Thomas W.K."/>
            <person name="Tisa L.S."/>
        </authorList>
    </citation>
    <scope>NUCLEOTIDE SEQUENCE [LARGE SCALE GENOMIC DNA]</scope>
    <source>
        <strain evidence="3">CpI1-S</strain>
    </source>
</reference>
<dbReference type="PATRIC" id="fig|1502723.3.peg.165"/>
<name>A0A0D8BQ61_9ACTN</name>
<dbReference type="InterPro" id="IPR056132">
    <property type="entry name" value="DUF7715"/>
</dbReference>
<dbReference type="Pfam" id="PF24831">
    <property type="entry name" value="DUF7715"/>
    <property type="match status" value="1"/>
</dbReference>
<organism evidence="2 3">
    <name type="scientific">Frankia torreyi</name>
    <dbReference type="NCBI Taxonomy" id="1856"/>
    <lineage>
        <taxon>Bacteria</taxon>
        <taxon>Bacillati</taxon>
        <taxon>Actinomycetota</taxon>
        <taxon>Actinomycetes</taxon>
        <taxon>Frankiales</taxon>
        <taxon>Frankiaceae</taxon>
        <taxon>Frankia</taxon>
    </lineage>
</organism>
<evidence type="ECO:0000259" key="1">
    <source>
        <dbReference type="Pfam" id="PF24831"/>
    </source>
</evidence>
<evidence type="ECO:0000313" key="3">
    <source>
        <dbReference type="Proteomes" id="UP000032545"/>
    </source>
</evidence>